<accession>A0A9X4JTM3</accession>
<name>A0A9X4JTM3_9FIRM</name>
<dbReference type="PRINTS" id="PR00455">
    <property type="entry name" value="HTHTETR"/>
</dbReference>
<evidence type="ECO:0000256" key="4">
    <source>
        <dbReference type="PROSITE-ProRule" id="PRU00335"/>
    </source>
</evidence>
<feature type="domain" description="HTH tetR-type" evidence="5">
    <location>
        <begin position="3"/>
        <end position="63"/>
    </location>
</feature>
<dbReference type="InterPro" id="IPR050109">
    <property type="entry name" value="HTH-type_TetR-like_transc_reg"/>
</dbReference>
<dbReference type="InterPro" id="IPR036271">
    <property type="entry name" value="Tet_transcr_reg_TetR-rel_C_sf"/>
</dbReference>
<dbReference type="PANTHER" id="PTHR30055">
    <property type="entry name" value="HTH-TYPE TRANSCRIPTIONAL REGULATOR RUTR"/>
    <property type="match status" value="1"/>
</dbReference>
<dbReference type="InterPro" id="IPR009057">
    <property type="entry name" value="Homeodomain-like_sf"/>
</dbReference>
<sequence length="192" mass="21725">MNGSRRLPIFDAAVKVFAEKGFARATVEEIAKQAGIAKGTIYYNYKGKKELFLSLLEEGIERLEAAVSREVARKDTVLAKLEALVSAQLSFFEEYRDYCKILLSEVWGLGHRWEEQVQRLRSGYFKTIQELLEKGQAEGVIRDDLETETTAAAIFGAVGVAALDRFVFAQEYKYDQILQTLRQFLLKGVQAT</sequence>
<dbReference type="Gene3D" id="1.10.357.10">
    <property type="entry name" value="Tetracycline Repressor, domain 2"/>
    <property type="match status" value="1"/>
</dbReference>
<dbReference type="SUPFAM" id="SSF48498">
    <property type="entry name" value="Tetracyclin repressor-like, C-terminal domain"/>
    <property type="match status" value="1"/>
</dbReference>
<dbReference type="GO" id="GO:0003700">
    <property type="term" value="F:DNA-binding transcription factor activity"/>
    <property type="evidence" value="ECO:0007669"/>
    <property type="project" value="TreeGrafter"/>
</dbReference>
<dbReference type="Pfam" id="PF00440">
    <property type="entry name" value="TetR_N"/>
    <property type="match status" value="1"/>
</dbReference>
<dbReference type="GO" id="GO:0000976">
    <property type="term" value="F:transcription cis-regulatory region binding"/>
    <property type="evidence" value="ECO:0007669"/>
    <property type="project" value="TreeGrafter"/>
</dbReference>
<protein>
    <submittedName>
        <fullName evidence="6">TetR/AcrR family transcriptional regulator</fullName>
    </submittedName>
</protein>
<dbReference type="Proteomes" id="UP001154312">
    <property type="component" value="Unassembled WGS sequence"/>
</dbReference>
<evidence type="ECO:0000313" key="6">
    <source>
        <dbReference type="EMBL" id="MDF9408994.1"/>
    </source>
</evidence>
<dbReference type="AlphaFoldDB" id="A0A9X4JTM3"/>
<organism evidence="6 7">
    <name type="scientific">Pelotomaculum isophthalicicum JI</name>
    <dbReference type="NCBI Taxonomy" id="947010"/>
    <lineage>
        <taxon>Bacteria</taxon>
        <taxon>Bacillati</taxon>
        <taxon>Bacillota</taxon>
        <taxon>Clostridia</taxon>
        <taxon>Eubacteriales</taxon>
        <taxon>Desulfotomaculaceae</taxon>
        <taxon>Pelotomaculum</taxon>
    </lineage>
</organism>
<proteinExistence type="predicted"/>
<dbReference type="PANTHER" id="PTHR30055:SF234">
    <property type="entry name" value="HTH-TYPE TRANSCRIPTIONAL REGULATOR BETI"/>
    <property type="match status" value="1"/>
</dbReference>
<dbReference type="Pfam" id="PF17932">
    <property type="entry name" value="TetR_C_24"/>
    <property type="match status" value="1"/>
</dbReference>
<dbReference type="EMBL" id="JAKOAV010000021">
    <property type="protein sequence ID" value="MDF9408994.1"/>
    <property type="molecule type" value="Genomic_DNA"/>
</dbReference>
<dbReference type="RefSeq" id="WP_277444404.1">
    <property type="nucleotide sequence ID" value="NZ_JAKOAV010000021.1"/>
</dbReference>
<keyword evidence="1" id="KW-0805">Transcription regulation</keyword>
<keyword evidence="7" id="KW-1185">Reference proteome</keyword>
<evidence type="ECO:0000256" key="1">
    <source>
        <dbReference type="ARBA" id="ARBA00023015"/>
    </source>
</evidence>
<dbReference type="Gene3D" id="1.10.10.60">
    <property type="entry name" value="Homeodomain-like"/>
    <property type="match status" value="1"/>
</dbReference>
<dbReference type="InterPro" id="IPR001647">
    <property type="entry name" value="HTH_TetR"/>
</dbReference>
<evidence type="ECO:0000256" key="2">
    <source>
        <dbReference type="ARBA" id="ARBA00023125"/>
    </source>
</evidence>
<feature type="DNA-binding region" description="H-T-H motif" evidence="4">
    <location>
        <begin position="26"/>
        <end position="45"/>
    </location>
</feature>
<keyword evidence="2 4" id="KW-0238">DNA-binding</keyword>
<evidence type="ECO:0000256" key="3">
    <source>
        <dbReference type="ARBA" id="ARBA00023163"/>
    </source>
</evidence>
<dbReference type="SUPFAM" id="SSF46689">
    <property type="entry name" value="Homeodomain-like"/>
    <property type="match status" value="1"/>
</dbReference>
<gene>
    <name evidence="6" type="ORF">L7E55_11590</name>
</gene>
<evidence type="ECO:0000259" key="5">
    <source>
        <dbReference type="PROSITE" id="PS50977"/>
    </source>
</evidence>
<keyword evidence="3" id="KW-0804">Transcription</keyword>
<dbReference type="PROSITE" id="PS50977">
    <property type="entry name" value="HTH_TETR_2"/>
    <property type="match status" value="1"/>
</dbReference>
<comment type="caution">
    <text evidence="6">The sequence shown here is derived from an EMBL/GenBank/DDBJ whole genome shotgun (WGS) entry which is preliminary data.</text>
</comment>
<dbReference type="InterPro" id="IPR041490">
    <property type="entry name" value="KstR2_TetR_C"/>
</dbReference>
<reference evidence="6" key="1">
    <citation type="submission" date="2022-02" db="EMBL/GenBank/DDBJ databases">
        <authorList>
            <person name="Leng L."/>
        </authorList>
    </citation>
    <scope>NUCLEOTIDE SEQUENCE</scope>
    <source>
        <strain evidence="6">JI</strain>
    </source>
</reference>
<evidence type="ECO:0000313" key="7">
    <source>
        <dbReference type="Proteomes" id="UP001154312"/>
    </source>
</evidence>